<keyword evidence="3" id="KW-1185">Reference proteome</keyword>
<keyword evidence="1" id="KW-0378">Hydrolase</keyword>
<dbReference type="Proteomes" id="UP000694925">
    <property type="component" value="Unplaced"/>
</dbReference>
<dbReference type="PROSITE" id="PS00141">
    <property type="entry name" value="ASP_PROTEASE"/>
    <property type="match status" value="1"/>
</dbReference>
<evidence type="ECO:0000313" key="3">
    <source>
        <dbReference type="Proteomes" id="UP000694925"/>
    </source>
</evidence>
<organism evidence="3 4">
    <name type="scientific">Ceratina calcarata</name>
    <dbReference type="NCBI Taxonomy" id="156304"/>
    <lineage>
        <taxon>Eukaryota</taxon>
        <taxon>Metazoa</taxon>
        <taxon>Ecdysozoa</taxon>
        <taxon>Arthropoda</taxon>
        <taxon>Hexapoda</taxon>
        <taxon>Insecta</taxon>
        <taxon>Pterygota</taxon>
        <taxon>Neoptera</taxon>
        <taxon>Endopterygota</taxon>
        <taxon>Hymenoptera</taxon>
        <taxon>Apocrita</taxon>
        <taxon>Aculeata</taxon>
        <taxon>Apoidea</taxon>
        <taxon>Anthophila</taxon>
        <taxon>Apidae</taxon>
        <taxon>Ceratina</taxon>
        <taxon>Zadontomerus</taxon>
    </lineage>
</organism>
<evidence type="ECO:0000259" key="2">
    <source>
        <dbReference type="PROSITE" id="PS50175"/>
    </source>
</evidence>
<dbReference type="CDD" id="cd06094">
    <property type="entry name" value="RP_Saci_like"/>
    <property type="match status" value="1"/>
</dbReference>
<dbReference type="GO" id="GO:0004190">
    <property type="term" value="F:aspartic-type endopeptidase activity"/>
    <property type="evidence" value="ECO:0007669"/>
    <property type="project" value="InterPro"/>
</dbReference>
<sequence>MPETVFLDNPGQASGKLAEVSQAEAIDDTPKKRRLTIRDRYSCIEFLIDTGADVSVFPMSFKGKGAKDDVFKLYAVNGATINTYGERLLSLNLGLRRNFSWRFIVADVSKPIIGADFLHFYNLLVDLRNRRLLDGNTKLFQVATVVTTEIPSISTTDANSTVTPLLREFIEITQATSRKNVKHDVFHHIITKGAPIAERARRLPPEKLKIA</sequence>
<dbReference type="GeneID" id="108627374"/>
<gene>
    <name evidence="4" type="primary">LOC108627374</name>
</gene>
<dbReference type="Gene3D" id="2.40.70.10">
    <property type="entry name" value="Acid Proteases"/>
    <property type="match status" value="1"/>
</dbReference>
<protein>
    <submittedName>
        <fullName evidence="4">Uncharacterized protein LOC108627374</fullName>
    </submittedName>
</protein>
<dbReference type="FunFam" id="2.40.70.10:FF:000130">
    <property type="entry name" value="Retrovirus-related Pol polyprotein from transposon opus-like Protein"/>
    <property type="match status" value="1"/>
</dbReference>
<dbReference type="InterPro" id="IPR034132">
    <property type="entry name" value="RP_Saci-like"/>
</dbReference>
<dbReference type="InterPro" id="IPR001969">
    <property type="entry name" value="Aspartic_peptidase_AS"/>
</dbReference>
<dbReference type="KEGG" id="ccal:108627374"/>
<feature type="domain" description="Peptidase A2" evidence="2">
    <location>
        <begin position="44"/>
        <end position="117"/>
    </location>
</feature>
<proteinExistence type="predicted"/>
<reference evidence="4" key="1">
    <citation type="submission" date="2025-08" db="UniProtKB">
        <authorList>
            <consortium name="RefSeq"/>
        </authorList>
    </citation>
    <scope>IDENTIFICATION</scope>
    <source>
        <tissue evidence="4">Whole body</tissue>
    </source>
</reference>
<evidence type="ECO:0000256" key="1">
    <source>
        <dbReference type="ARBA" id="ARBA00022801"/>
    </source>
</evidence>
<dbReference type="AlphaFoldDB" id="A0AAJ7J4K6"/>
<dbReference type="RefSeq" id="XP_017884071.1">
    <property type="nucleotide sequence ID" value="XM_018028582.1"/>
</dbReference>
<accession>A0AAJ7J4K6</accession>
<name>A0AAJ7J4K6_9HYME</name>
<dbReference type="SUPFAM" id="SSF50630">
    <property type="entry name" value="Acid proteases"/>
    <property type="match status" value="1"/>
</dbReference>
<dbReference type="GO" id="GO:0006508">
    <property type="term" value="P:proteolysis"/>
    <property type="evidence" value="ECO:0007669"/>
    <property type="project" value="InterPro"/>
</dbReference>
<dbReference type="InterPro" id="IPR021109">
    <property type="entry name" value="Peptidase_aspartic_dom_sf"/>
</dbReference>
<dbReference type="PROSITE" id="PS50175">
    <property type="entry name" value="ASP_PROT_RETROV"/>
    <property type="match status" value="1"/>
</dbReference>
<dbReference type="InterPro" id="IPR001995">
    <property type="entry name" value="Peptidase_A2_cat"/>
</dbReference>
<evidence type="ECO:0000313" key="4">
    <source>
        <dbReference type="RefSeq" id="XP_017884071.1"/>
    </source>
</evidence>